<proteinExistence type="predicted"/>
<evidence type="ECO:0000313" key="3">
    <source>
        <dbReference type="Proteomes" id="UP001235939"/>
    </source>
</evidence>
<gene>
    <name evidence="2" type="ORF">LAZ67_14003522</name>
</gene>
<evidence type="ECO:0000313" key="2">
    <source>
        <dbReference type="EMBL" id="UYV77176.1"/>
    </source>
</evidence>
<evidence type="ECO:0000256" key="1">
    <source>
        <dbReference type="SAM" id="MobiDB-lite"/>
    </source>
</evidence>
<keyword evidence="3" id="KW-1185">Reference proteome</keyword>
<organism evidence="2 3">
    <name type="scientific">Cordylochernes scorpioides</name>
    <dbReference type="NCBI Taxonomy" id="51811"/>
    <lineage>
        <taxon>Eukaryota</taxon>
        <taxon>Metazoa</taxon>
        <taxon>Ecdysozoa</taxon>
        <taxon>Arthropoda</taxon>
        <taxon>Chelicerata</taxon>
        <taxon>Arachnida</taxon>
        <taxon>Pseudoscorpiones</taxon>
        <taxon>Cheliferoidea</taxon>
        <taxon>Chernetidae</taxon>
        <taxon>Cordylochernes</taxon>
    </lineage>
</organism>
<feature type="region of interest" description="Disordered" evidence="1">
    <location>
        <begin position="61"/>
        <end position="103"/>
    </location>
</feature>
<sequence length="198" mass="22604">MRQKDRFIRNWKPHRVVNEGQAVIARGYHGPRWLPGVVQEKLVETDDGEILNRHLDQVRVCGKSEATPSTSSTPQESTKIEDPQAGQEIDPTGEASGPILRRSSRLRRPSKFFEIKSGFTDIVKLEDRKTTNRDWYTAKCLPAVSEISSKADQEFNTKESLTLTMQDRTPQPSQDTATSELYNNTGLQKKLFFLRKRT</sequence>
<dbReference type="Proteomes" id="UP001235939">
    <property type="component" value="Chromosome 14"/>
</dbReference>
<protein>
    <submittedName>
        <fullName evidence="2">K02A2.6-like</fullName>
    </submittedName>
</protein>
<reference evidence="2 3" key="1">
    <citation type="submission" date="2022-01" db="EMBL/GenBank/DDBJ databases">
        <title>A chromosomal length assembly of Cordylochernes scorpioides.</title>
        <authorList>
            <person name="Zeh D."/>
            <person name="Zeh J."/>
        </authorList>
    </citation>
    <scope>NUCLEOTIDE SEQUENCE [LARGE SCALE GENOMIC DNA]</scope>
    <source>
        <strain evidence="2">IN4F17</strain>
        <tissue evidence="2">Whole Body</tissue>
    </source>
</reference>
<dbReference type="EMBL" id="CP092876">
    <property type="protein sequence ID" value="UYV77176.1"/>
    <property type="molecule type" value="Genomic_DNA"/>
</dbReference>
<feature type="compositionally biased region" description="Low complexity" evidence="1">
    <location>
        <begin position="64"/>
        <end position="77"/>
    </location>
</feature>
<name>A0ABY6LA71_9ARAC</name>
<accession>A0ABY6LA71</accession>